<sequence length="83" mass="9250">MLGLCLCLGCGPEEEVRIQLTPAQIDAYQAIAREEIDVLRPRLDSICAATFEARVAAATDSIVQLRLEEELRLRRRLGQSVPQ</sequence>
<protein>
    <submittedName>
        <fullName evidence="1">Uncharacterized protein</fullName>
    </submittedName>
</protein>
<proteinExistence type="predicted"/>
<accession>A0ABN8F7J1</accession>
<reference evidence="1" key="1">
    <citation type="submission" date="2021-12" db="EMBL/GenBank/DDBJ databases">
        <authorList>
            <person name="Rodrigo-Torres L."/>
            <person name="Arahal R. D."/>
            <person name="Lucena T."/>
        </authorList>
    </citation>
    <scope>NUCLEOTIDE SEQUENCE</scope>
    <source>
        <strain evidence="1">CECT 8419</strain>
    </source>
</reference>
<gene>
    <name evidence="1" type="ORF">LEM8419_02098</name>
</gene>
<comment type="caution">
    <text evidence="1">The sequence shown here is derived from an EMBL/GenBank/DDBJ whole genome shotgun (WGS) entry which is preliminary data.</text>
</comment>
<dbReference type="EMBL" id="CAKLPZ010000002">
    <property type="protein sequence ID" value="CAH1001200.1"/>
    <property type="molecule type" value="Genomic_DNA"/>
</dbReference>
<evidence type="ECO:0000313" key="1">
    <source>
        <dbReference type="EMBL" id="CAH1001200.1"/>
    </source>
</evidence>
<evidence type="ECO:0000313" key="2">
    <source>
        <dbReference type="Proteomes" id="UP000837803"/>
    </source>
</evidence>
<dbReference type="Proteomes" id="UP000837803">
    <property type="component" value="Unassembled WGS sequence"/>
</dbReference>
<name>A0ABN8F7J1_9BACT</name>
<organism evidence="1 2">
    <name type="scientific">Neolewinella maritima</name>
    <dbReference type="NCBI Taxonomy" id="1383882"/>
    <lineage>
        <taxon>Bacteria</taxon>
        <taxon>Pseudomonadati</taxon>
        <taxon>Bacteroidota</taxon>
        <taxon>Saprospiria</taxon>
        <taxon>Saprospirales</taxon>
        <taxon>Lewinellaceae</taxon>
        <taxon>Neolewinella</taxon>
    </lineage>
</organism>
<keyword evidence="2" id="KW-1185">Reference proteome</keyword>